<accession>Q7YT07</accession>
<dbReference type="SUPFAM" id="SSF50814">
    <property type="entry name" value="Lipocalins"/>
    <property type="match status" value="1"/>
</dbReference>
<evidence type="ECO:0000256" key="2">
    <source>
        <dbReference type="ARBA" id="ARBA00022525"/>
    </source>
</evidence>
<protein>
    <submittedName>
        <fullName evidence="6">Lipocalin AI-6</fullName>
    </submittedName>
</protein>
<dbReference type="InterPro" id="IPR005657">
    <property type="entry name" value="Triabi/Procalin"/>
</dbReference>
<evidence type="ECO:0000256" key="5">
    <source>
        <dbReference type="SAM" id="SignalP"/>
    </source>
</evidence>
<evidence type="ECO:0000256" key="3">
    <source>
        <dbReference type="ARBA" id="ARBA00022729"/>
    </source>
</evidence>
<dbReference type="Pfam" id="PF03973">
    <property type="entry name" value="Triabin"/>
    <property type="match status" value="1"/>
</dbReference>
<reference evidence="6" key="1">
    <citation type="submission" date="2003-07" db="EMBL/GenBank/DDBJ databases">
        <authorList>
            <person name="Duvall M.R."/>
        </authorList>
    </citation>
    <scope>NUCLEOTIDE SEQUENCE</scope>
    <source>
        <tissue evidence="6">Salivary glands</tissue>
    </source>
</reference>
<sequence precursor="true">MKTTIVVTFFGFLGCTFCKRVPTPEGCRDVYNEADPNFKLKKFFNGSWYLTHAKHQNHSVLCTKFGMTMKPLEIKYEMGGVNVTCKGTKIKGTRRTEYVCEGNRGTPTPYTNYGATMSVIDTDYTNYATVYVCKKNGKHEDNVFVLSRIRTGEPPEAAKQSLQKLR</sequence>
<evidence type="ECO:0000256" key="1">
    <source>
        <dbReference type="ARBA" id="ARBA00004613"/>
    </source>
</evidence>
<comment type="subcellular location">
    <subcellularLocation>
        <location evidence="1">Secreted</location>
    </subcellularLocation>
</comment>
<comment type="similarity">
    <text evidence="4">Belongs to the calycin superfamily. Triabin family.</text>
</comment>
<dbReference type="PROSITE" id="PS51257">
    <property type="entry name" value="PROKAR_LIPOPROTEIN"/>
    <property type="match status" value="1"/>
</dbReference>
<evidence type="ECO:0000256" key="4">
    <source>
        <dbReference type="ARBA" id="ARBA00034121"/>
    </source>
</evidence>
<feature type="chain" id="PRO_5004296623" evidence="5">
    <location>
        <begin position="19"/>
        <end position="166"/>
    </location>
</feature>
<dbReference type="AlphaFoldDB" id="Q7YT07"/>
<name>Q7YT07_RHOPR</name>
<reference evidence="6" key="2">
    <citation type="journal article" date="2004" name="Insect Biochem. Mol. Biol.">
        <title>Exploring the sialome of the blood-sucking bug Rhodnius prolixus.</title>
        <authorList>
            <person name="Ribeiro J.M."/>
            <person name="Andersen J."/>
            <person name="Silva-Neto M.A."/>
            <person name="Pham V.M."/>
            <person name="Garfield M.K."/>
            <person name="Valenzuela J.G."/>
        </authorList>
    </citation>
    <scope>NUCLEOTIDE SEQUENCE</scope>
    <source>
        <tissue evidence="6">Salivary glands</tissue>
    </source>
</reference>
<dbReference type="GO" id="GO:0005576">
    <property type="term" value="C:extracellular region"/>
    <property type="evidence" value="ECO:0007669"/>
    <property type="project" value="UniProtKB-SubCell"/>
</dbReference>
<dbReference type="InterPro" id="IPR012674">
    <property type="entry name" value="Calycin"/>
</dbReference>
<keyword evidence="2" id="KW-0964">Secreted</keyword>
<dbReference type="EMBL" id="AY340255">
    <property type="protein sequence ID" value="AAQ20820.1"/>
    <property type="molecule type" value="mRNA"/>
</dbReference>
<evidence type="ECO:0000313" key="6">
    <source>
        <dbReference type="EMBL" id="AAQ20820.1"/>
    </source>
</evidence>
<dbReference type="HOGENOM" id="CLU_122678_0_0_1"/>
<dbReference type="CDD" id="cd19423">
    <property type="entry name" value="lipocalin_LTBP1-like"/>
    <property type="match status" value="1"/>
</dbReference>
<keyword evidence="3 5" id="KW-0732">Signal</keyword>
<dbReference type="VEuPathDB" id="VectorBase:RPRC000677"/>
<feature type="signal peptide" evidence="5">
    <location>
        <begin position="1"/>
        <end position="18"/>
    </location>
</feature>
<organism evidence="6">
    <name type="scientific">Rhodnius prolixus</name>
    <name type="common">Triatomid bug</name>
    <dbReference type="NCBI Taxonomy" id="13249"/>
    <lineage>
        <taxon>Eukaryota</taxon>
        <taxon>Metazoa</taxon>
        <taxon>Ecdysozoa</taxon>
        <taxon>Arthropoda</taxon>
        <taxon>Hexapoda</taxon>
        <taxon>Insecta</taxon>
        <taxon>Pterygota</taxon>
        <taxon>Neoptera</taxon>
        <taxon>Paraneoptera</taxon>
        <taxon>Hemiptera</taxon>
        <taxon>Heteroptera</taxon>
        <taxon>Panheteroptera</taxon>
        <taxon>Cimicomorpha</taxon>
        <taxon>Reduviidae</taxon>
        <taxon>Triatominae</taxon>
        <taxon>Rhodnius</taxon>
    </lineage>
</organism>
<proteinExistence type="evidence at transcript level"/>
<dbReference type="GO" id="GO:0030682">
    <property type="term" value="P:symbiont-mediated perturbation of host defenses"/>
    <property type="evidence" value="ECO:0007669"/>
    <property type="project" value="InterPro"/>
</dbReference>
<dbReference type="Gene3D" id="2.40.128.20">
    <property type="match status" value="1"/>
</dbReference>